<dbReference type="AlphaFoldDB" id="A0A8J3IJ19"/>
<accession>A0A8J3IJ19</accession>
<dbReference type="PROSITE" id="PS52050">
    <property type="entry name" value="WYL"/>
    <property type="match status" value="1"/>
</dbReference>
<dbReference type="PANTHER" id="PTHR34580:SF3">
    <property type="entry name" value="PROTEIN PAFB"/>
    <property type="match status" value="1"/>
</dbReference>
<dbReference type="InterPro" id="IPR036390">
    <property type="entry name" value="WH_DNA-bd_sf"/>
</dbReference>
<gene>
    <name evidence="4" type="ORF">KSF_023620</name>
</gene>
<keyword evidence="2" id="KW-0804">Transcription</keyword>
<dbReference type="Proteomes" id="UP000597444">
    <property type="component" value="Unassembled WGS sequence"/>
</dbReference>
<dbReference type="PIRSF" id="PIRSF016838">
    <property type="entry name" value="PafC"/>
    <property type="match status" value="1"/>
</dbReference>
<dbReference type="RefSeq" id="WP_220203157.1">
    <property type="nucleotide sequence ID" value="NZ_BNJK01000001.1"/>
</dbReference>
<dbReference type="PANTHER" id="PTHR34580">
    <property type="match status" value="1"/>
</dbReference>
<reference evidence="4" key="1">
    <citation type="submission" date="2020-10" db="EMBL/GenBank/DDBJ databases">
        <title>Taxonomic study of unclassified bacteria belonging to the class Ktedonobacteria.</title>
        <authorList>
            <person name="Yabe S."/>
            <person name="Wang C.M."/>
            <person name="Zheng Y."/>
            <person name="Sakai Y."/>
            <person name="Cavaletti L."/>
            <person name="Monciardini P."/>
            <person name="Donadio S."/>
        </authorList>
    </citation>
    <scope>NUCLEOTIDE SEQUENCE</scope>
    <source>
        <strain evidence="4">ID150040</strain>
    </source>
</reference>
<feature type="domain" description="HTH deoR-type" evidence="3">
    <location>
        <begin position="4"/>
        <end position="59"/>
    </location>
</feature>
<sequence length="318" mass="35994">MYFPTTRVLTVLELLQSRAKISGPELAERLEVDTRTVRRYITMLQDLGIPVEAERGRYGSYRLRPGFKLPPLMFTDDEALALSLGLLAARKIGLSGAAPAVEGALAKVERVLPNALRERVQAVQETLIFDMTPSSTPPRSEIVSTLSTAARQERTVEIFYRAYTGDITERAFDPYGLVYRSGFWYTVGYCHLRSDLRTFRLDRIQDIEMGDDTFIRPADFDCLDQVLRSIPRTPASWFVDVLLKTTLEVAQQRVPPAMALLEQEPEGVSFRCYVDSLDWVAYVLGGVRCPLVIRQPLELRDAMRQLAQDLLANAERTE</sequence>
<evidence type="ECO:0000256" key="2">
    <source>
        <dbReference type="ARBA" id="ARBA00023163"/>
    </source>
</evidence>
<dbReference type="EMBL" id="BNJK01000001">
    <property type="protein sequence ID" value="GHO92314.1"/>
    <property type="molecule type" value="Genomic_DNA"/>
</dbReference>
<keyword evidence="5" id="KW-1185">Reference proteome</keyword>
<comment type="caution">
    <text evidence="4">The sequence shown here is derived from an EMBL/GenBank/DDBJ whole genome shotgun (WGS) entry which is preliminary data.</text>
</comment>
<dbReference type="InterPro" id="IPR001034">
    <property type="entry name" value="DeoR_HTH"/>
</dbReference>
<organism evidence="4 5">
    <name type="scientific">Reticulibacter mediterranei</name>
    <dbReference type="NCBI Taxonomy" id="2778369"/>
    <lineage>
        <taxon>Bacteria</taxon>
        <taxon>Bacillati</taxon>
        <taxon>Chloroflexota</taxon>
        <taxon>Ktedonobacteria</taxon>
        <taxon>Ktedonobacterales</taxon>
        <taxon>Reticulibacteraceae</taxon>
        <taxon>Reticulibacter</taxon>
    </lineage>
</organism>
<proteinExistence type="predicted"/>
<dbReference type="PROSITE" id="PS51000">
    <property type="entry name" value="HTH_DEOR_2"/>
    <property type="match status" value="1"/>
</dbReference>
<dbReference type="InterPro" id="IPR013196">
    <property type="entry name" value="HTH_11"/>
</dbReference>
<dbReference type="InterPro" id="IPR028349">
    <property type="entry name" value="PafC-like"/>
</dbReference>
<name>A0A8J3IJ19_9CHLR</name>
<evidence type="ECO:0000259" key="3">
    <source>
        <dbReference type="PROSITE" id="PS51000"/>
    </source>
</evidence>
<protein>
    <submittedName>
        <fullName evidence="4">Transcriptional regulator</fullName>
    </submittedName>
</protein>
<dbReference type="Pfam" id="PF13280">
    <property type="entry name" value="WYL"/>
    <property type="match status" value="1"/>
</dbReference>
<dbReference type="InterPro" id="IPR051534">
    <property type="entry name" value="CBASS_pafABC_assoc_protein"/>
</dbReference>
<dbReference type="InterPro" id="IPR036388">
    <property type="entry name" value="WH-like_DNA-bd_sf"/>
</dbReference>
<evidence type="ECO:0000256" key="1">
    <source>
        <dbReference type="ARBA" id="ARBA00023015"/>
    </source>
</evidence>
<dbReference type="SUPFAM" id="SSF46785">
    <property type="entry name" value="Winged helix' DNA-binding domain"/>
    <property type="match status" value="1"/>
</dbReference>
<dbReference type="Gene3D" id="1.10.10.10">
    <property type="entry name" value="Winged helix-like DNA-binding domain superfamily/Winged helix DNA-binding domain"/>
    <property type="match status" value="1"/>
</dbReference>
<dbReference type="Pfam" id="PF08279">
    <property type="entry name" value="HTH_11"/>
    <property type="match status" value="1"/>
</dbReference>
<dbReference type="GO" id="GO:0003700">
    <property type="term" value="F:DNA-binding transcription factor activity"/>
    <property type="evidence" value="ECO:0007669"/>
    <property type="project" value="InterPro"/>
</dbReference>
<evidence type="ECO:0000313" key="5">
    <source>
        <dbReference type="Proteomes" id="UP000597444"/>
    </source>
</evidence>
<dbReference type="InterPro" id="IPR026881">
    <property type="entry name" value="WYL_dom"/>
</dbReference>
<evidence type="ECO:0000313" key="4">
    <source>
        <dbReference type="EMBL" id="GHO92314.1"/>
    </source>
</evidence>
<keyword evidence="1" id="KW-0805">Transcription regulation</keyword>